<dbReference type="InterPro" id="IPR011043">
    <property type="entry name" value="Gal_Oxase/kelch_b-propeller"/>
</dbReference>
<reference evidence="3" key="1">
    <citation type="journal article" date="2019" name="Int. J. Syst. Evol. Microbiol.">
        <title>The Global Catalogue of Microorganisms (GCM) 10K type strain sequencing project: providing services to taxonomists for standard genome sequencing and annotation.</title>
        <authorList>
            <consortium name="The Broad Institute Genomics Platform"/>
            <consortium name="The Broad Institute Genome Sequencing Center for Infectious Disease"/>
            <person name="Wu L."/>
            <person name="Ma J."/>
        </authorList>
    </citation>
    <scope>NUCLEOTIDE SEQUENCE [LARGE SCALE GENOMIC DNA]</scope>
    <source>
        <strain evidence="3">JCM 15974</strain>
    </source>
</reference>
<dbReference type="Proteomes" id="UP001501758">
    <property type="component" value="Unassembled WGS sequence"/>
</dbReference>
<dbReference type="PROSITE" id="PS51257">
    <property type="entry name" value="PROKAR_LIPOPROTEIN"/>
    <property type="match status" value="1"/>
</dbReference>
<dbReference type="CDD" id="cd00603">
    <property type="entry name" value="IPT_PCSR"/>
    <property type="match status" value="1"/>
</dbReference>
<keyword evidence="1" id="KW-0732">Signal</keyword>
<sequence>MIKQILPIFLFLFLFISCSEDEGQDQIFVEDLKILTFQIIKNDENGIFTQTRITPENVNTFNISNHGVIWMKNGSLVDRLDLGELKENVFEANFASNLVKGEQYAVFPYLLSEYGYTYGDTLSFVSNVEVNVLVKELTPRNGFIRDTLYITGENFCGSTFNSANNFLLGDSYHRIIFESDSLIKAVINPYLSGSELSPTLKSCGISTEIEGKFSVNPPVLDSISSKNLYVEEELNVYGKNIHHQISKVWLGDIETELVPTDSITLIKAKIPESLPPGKLDFKLQVLDKIIERPSFYQSTSPVIEEVTPRNTGFLDTITIKGKFLDQRSDLLEVVIGGRAQNIISTDDQEIKVIIDKLFTVDNPELVLNTGTFSLVEPITMLPPQIIGFDKDKYHLDDEIVIKTKYYLGNRNTAKIGNVIAANENAYSEIDYDGTFTVNLKTWLNLTSLYPDYLIRDSGLMDVFLETNYGIASSNISIFPPEITKINQTSFFHESSIQIEGINFGYDRGTSGVGNIYIDDVLIPSPGNSSYSIYNYSAQVDLPNTLYPGDHNIKIVTGGQESNEINFTIKSLEINDLNPKSGTRKDTYILEGDNLEGAYSYGIKANGYTCTKFNATKNRVEFKLPQGIELDPTATITVNYGPQVFNVGTITVTEPYERIPEYQFSLADYYIGSYGFEFNNSFHYINRHGIFRLDNTSYGWDKIESNIPDDLSFVNGKTPPPVIDNKLYIKAVDNIFRVYDLVNKVWEAKTIDIESNLFINRAVSINGSHNLFLILSGENFSSTFFYKYNLATDEKESIPLPPNFEITAGNSHFYSFYSSGNRVYISSPNRNILVYDVASNYWNDIGYPKQDNFFYDMNLYEYKNILYFSGGIGNVGEERRLFTYDYSTNQWTEKTPMLNVMRNHFVFEYNEDLYFLLGNGLYGYENNELMKYDIDLD</sequence>
<dbReference type="EMBL" id="BAAAGE010000002">
    <property type="protein sequence ID" value="GAA0721406.1"/>
    <property type="molecule type" value="Genomic_DNA"/>
</dbReference>
<gene>
    <name evidence="2" type="ORF">GCM10009430_22640</name>
</gene>
<dbReference type="InterPro" id="IPR015915">
    <property type="entry name" value="Kelch-typ_b-propeller"/>
</dbReference>
<dbReference type="SUPFAM" id="SSF50965">
    <property type="entry name" value="Galactose oxidase, central domain"/>
    <property type="match status" value="1"/>
</dbReference>
<dbReference type="Gene3D" id="2.60.40.10">
    <property type="entry name" value="Immunoglobulins"/>
    <property type="match status" value="2"/>
</dbReference>
<evidence type="ECO:0008006" key="4">
    <source>
        <dbReference type="Google" id="ProtNLM"/>
    </source>
</evidence>
<evidence type="ECO:0000256" key="1">
    <source>
        <dbReference type="SAM" id="SignalP"/>
    </source>
</evidence>
<organism evidence="2 3">
    <name type="scientific">Aquimarina litoralis</name>
    <dbReference type="NCBI Taxonomy" id="584605"/>
    <lineage>
        <taxon>Bacteria</taxon>
        <taxon>Pseudomonadati</taxon>
        <taxon>Bacteroidota</taxon>
        <taxon>Flavobacteriia</taxon>
        <taxon>Flavobacteriales</taxon>
        <taxon>Flavobacteriaceae</taxon>
        <taxon>Aquimarina</taxon>
    </lineage>
</organism>
<keyword evidence="3" id="KW-1185">Reference proteome</keyword>
<proteinExistence type="predicted"/>
<evidence type="ECO:0000313" key="3">
    <source>
        <dbReference type="Proteomes" id="UP001501758"/>
    </source>
</evidence>
<dbReference type="Gene3D" id="2.120.10.80">
    <property type="entry name" value="Kelch-type beta propeller"/>
    <property type="match status" value="1"/>
</dbReference>
<feature type="signal peptide" evidence="1">
    <location>
        <begin position="1"/>
        <end position="19"/>
    </location>
</feature>
<protein>
    <recommendedName>
        <fullName evidence="4">IPT/TIG domain-containing protein</fullName>
    </recommendedName>
</protein>
<feature type="chain" id="PRO_5047515345" description="IPT/TIG domain-containing protein" evidence="1">
    <location>
        <begin position="20"/>
        <end position="936"/>
    </location>
</feature>
<evidence type="ECO:0000313" key="2">
    <source>
        <dbReference type="EMBL" id="GAA0721406.1"/>
    </source>
</evidence>
<dbReference type="RefSeq" id="WP_343912421.1">
    <property type="nucleotide sequence ID" value="NZ_BAAAGE010000002.1"/>
</dbReference>
<accession>A0ABP3TZM7</accession>
<name>A0ABP3TZM7_9FLAO</name>
<dbReference type="InterPro" id="IPR013783">
    <property type="entry name" value="Ig-like_fold"/>
</dbReference>
<comment type="caution">
    <text evidence="2">The sequence shown here is derived from an EMBL/GenBank/DDBJ whole genome shotgun (WGS) entry which is preliminary data.</text>
</comment>